<dbReference type="SUPFAM" id="SSF109604">
    <property type="entry name" value="HD-domain/PDEase-like"/>
    <property type="match status" value="1"/>
</dbReference>
<feature type="domain" description="HD" evidence="1">
    <location>
        <begin position="57"/>
        <end position="146"/>
    </location>
</feature>
<name>A0A8S5MJV7_9CAUD</name>
<dbReference type="Pfam" id="PF01966">
    <property type="entry name" value="HD"/>
    <property type="match status" value="1"/>
</dbReference>
<dbReference type="GO" id="GO:0016787">
    <property type="term" value="F:hydrolase activity"/>
    <property type="evidence" value="ECO:0007669"/>
    <property type="project" value="UniProtKB-KW"/>
</dbReference>
<accession>A0A8S5MJV7</accession>
<sequence length="209" mass="24062">MEITVDKNKYEFIDLLNKINRPGADINALIYKLSSSDFFIAPCSTKNHLACVGGLCQHSLNVYRTLVKLNEEFKFGLSDETMIVIGLLHDIAKMDKFEQYYRNVQKYSENGKKSDENGRYDWVKEWAYKLKEDNNRFVFGHHGQNSEYIANSYIPLTTEESAAIVNQMSGATEEYKPYDASAILAKYKSVVALHMADFLCTFYLDRVDE</sequence>
<dbReference type="Gene3D" id="1.10.3210.10">
    <property type="entry name" value="Hypothetical protein af1432"/>
    <property type="match status" value="1"/>
</dbReference>
<proteinExistence type="predicted"/>
<organism evidence="2">
    <name type="scientific">Siphoviridae sp. ctrpg19</name>
    <dbReference type="NCBI Taxonomy" id="2826481"/>
    <lineage>
        <taxon>Viruses</taxon>
        <taxon>Duplodnaviria</taxon>
        <taxon>Heunggongvirae</taxon>
        <taxon>Uroviricota</taxon>
        <taxon>Caudoviricetes</taxon>
    </lineage>
</organism>
<evidence type="ECO:0000259" key="1">
    <source>
        <dbReference type="Pfam" id="PF01966"/>
    </source>
</evidence>
<dbReference type="InterPro" id="IPR006674">
    <property type="entry name" value="HD_domain"/>
</dbReference>
<evidence type="ECO:0000313" key="2">
    <source>
        <dbReference type="EMBL" id="DAD82641.1"/>
    </source>
</evidence>
<protein>
    <submittedName>
        <fullName evidence="2">Putative HD superfamily hydrolase</fullName>
    </submittedName>
</protein>
<keyword evidence="2" id="KW-0378">Hydrolase</keyword>
<dbReference type="EMBL" id="BK014923">
    <property type="protein sequence ID" value="DAD82641.1"/>
    <property type="molecule type" value="Genomic_DNA"/>
</dbReference>
<reference evidence="2" key="1">
    <citation type="journal article" date="2021" name="Proc. Natl. Acad. Sci. U.S.A.">
        <title>A Catalog of Tens of Thousands of Viruses from Human Metagenomes Reveals Hidden Associations with Chronic Diseases.</title>
        <authorList>
            <person name="Tisza M.J."/>
            <person name="Buck C.B."/>
        </authorList>
    </citation>
    <scope>NUCLEOTIDE SEQUENCE</scope>
    <source>
        <strain evidence="2">Ctrpg19</strain>
    </source>
</reference>